<accession>A0A2Z4GAR2</accession>
<evidence type="ECO:0000256" key="2">
    <source>
        <dbReference type="ARBA" id="ARBA00022729"/>
    </source>
</evidence>
<dbReference type="KEGG" id="als:DJ013_08505"/>
<dbReference type="RefSeq" id="WP_111371331.1">
    <property type="nucleotide sequence ID" value="NZ_CP029480.1"/>
</dbReference>
<feature type="domain" description="DUF7507" evidence="4">
    <location>
        <begin position="582"/>
        <end position="683"/>
    </location>
</feature>
<dbReference type="InterPro" id="IPR051172">
    <property type="entry name" value="Chlamydia_OmcB"/>
</dbReference>
<feature type="domain" description="DUF7507" evidence="4">
    <location>
        <begin position="823"/>
        <end position="918"/>
    </location>
</feature>
<sequence>MKKNILLFLTTVALVLFSKVSFSQTPNGTVSLGILSSFEGYSGAGAVTNSGLSWKGDAGTNIGIMSGFQSPSFTDNTYNADAVTAQARADLFRLYIHLNDLFVTFPGTHAAAFGGGETLLPGVYSIPGAGSLGTNITLDGEGDPNAFFIIKYNGAMTVGANATVTLINNAQSCNVFWIAEGAISVAAGAKLKGTLFAHIGAVGLGAGAELEGRMFTLEGAIVSGADAKVSPPPGICTIPIFCETGCSPAPAVDVLGVLSNFALYTNSGAIANTSTSGIDGNIGTHSGGVSGFASSVVIGDPYTADAITAQAKIDIDSAYIKLMDLPNTVPSAPGVLPEVLNAHTAAFGGGEILKPGVYFINGAGSISGTLTLDGENDPDAIFVFKIAGALSVAAQSKIILANGARRCNVFWIGGAGVATGAISIGAASVLKGTFLSHGGACGSGAGVFLAGRQLSTGGAVNTYSGIVYNNPVCVTSKSLSEPVINAVADTTEAVNGLTGGTTSALTLNDILDGFPVVIGVDSGDVTLTGLTVPAGLTLSIDGTVTIDSNTAAGNYSLTYKICEVTNPTNCDSVTSTIVVSTSSLALVKSGVISGTGTGLLGEVITYTFAVTNTGSTTLTNVVVADTMVGLTISGNPIVYLAGGDSSSAITGTYTITEADIEAGGVTNSALATATDPADNDITDISGTAKNNDLSTVTTVTRSSSIALVKTESVGGTGVLGDVITYSFKVINTGNGALTNVVVTDTMIGLTITGNPIISLAAGDSSSAITGTYTITQANIDAGGVTNSALVTAKDPTDNDITDISGTSIDNDISTVTTISRVSAIALVKTGQVSGTGILGDVITYIFTVTNTGNSTLTNVVVTDTMVAITGSPISSLAPGTIAIAMATYTITQTDIDSGSVTNSALATAKDPDGVDVSDVSGTANDNDTPTVTVTPTLIAALPDFTLTIDIDALGFSMVEPTKDFVVNISEINGAPSDGQVVFQISKGNAFLVNYASNTSNSNVNGGVLVNNTDWEISNNTGFIKMSLKVGATIGANAISKIGFTITRKTGVPTQTTQPITVTIVNSSGLDSRNYNNTYGTVVTAQ</sequence>
<name>A0A2Z4GAR2_9BACT</name>
<keyword evidence="2 3" id="KW-0732">Signal</keyword>
<dbReference type="Proteomes" id="UP000249873">
    <property type="component" value="Chromosome"/>
</dbReference>
<dbReference type="OrthoDB" id="934305at2"/>
<comment type="similarity">
    <text evidence="1">Belongs to the ice-binding protein family.</text>
</comment>
<dbReference type="InterPro" id="IPR021884">
    <property type="entry name" value="Ice-bd_prot"/>
</dbReference>
<protein>
    <recommendedName>
        <fullName evidence="4">DUF7507 domain-containing protein</fullName>
    </recommendedName>
</protein>
<feature type="domain" description="DUF7507" evidence="4">
    <location>
        <begin position="703"/>
        <end position="802"/>
    </location>
</feature>
<dbReference type="EMBL" id="CP029480">
    <property type="protein sequence ID" value="AWV98211.1"/>
    <property type="molecule type" value="Genomic_DNA"/>
</dbReference>
<gene>
    <name evidence="5" type="ORF">DJ013_08505</name>
</gene>
<evidence type="ECO:0000313" key="6">
    <source>
        <dbReference type="Proteomes" id="UP000249873"/>
    </source>
</evidence>
<reference evidence="5 6" key="1">
    <citation type="submission" date="2018-05" db="EMBL/GenBank/DDBJ databases">
        <title>Complete genome sequence of Arcticibacterium luteifluviistationis SM1504T, a cytophagaceae bacterium isolated from Arctic surface seawater.</title>
        <authorList>
            <person name="Li Y."/>
            <person name="Qin Q.-L."/>
        </authorList>
    </citation>
    <scope>NUCLEOTIDE SEQUENCE [LARGE SCALE GENOMIC DNA]</scope>
    <source>
        <strain evidence="5 6">SM1504</strain>
    </source>
</reference>
<keyword evidence="6" id="KW-1185">Reference proteome</keyword>
<evidence type="ECO:0000256" key="3">
    <source>
        <dbReference type="SAM" id="SignalP"/>
    </source>
</evidence>
<dbReference type="InterPro" id="IPR047589">
    <property type="entry name" value="DUF11_rpt"/>
</dbReference>
<dbReference type="PANTHER" id="PTHR34819">
    <property type="entry name" value="LARGE CYSTEINE-RICH PERIPLASMIC PROTEIN OMCB"/>
    <property type="match status" value="1"/>
</dbReference>
<dbReference type="Pfam" id="PF11999">
    <property type="entry name" value="Ice_binding"/>
    <property type="match status" value="2"/>
</dbReference>
<evidence type="ECO:0000313" key="5">
    <source>
        <dbReference type="EMBL" id="AWV98211.1"/>
    </source>
</evidence>
<feature type="signal peptide" evidence="3">
    <location>
        <begin position="1"/>
        <end position="23"/>
    </location>
</feature>
<dbReference type="AlphaFoldDB" id="A0A2Z4GAR2"/>
<proteinExistence type="inferred from homology"/>
<organism evidence="5 6">
    <name type="scientific">Arcticibacterium luteifluviistationis</name>
    <dbReference type="NCBI Taxonomy" id="1784714"/>
    <lineage>
        <taxon>Bacteria</taxon>
        <taxon>Pseudomonadati</taxon>
        <taxon>Bacteroidota</taxon>
        <taxon>Cytophagia</taxon>
        <taxon>Cytophagales</taxon>
        <taxon>Leadbetterellaceae</taxon>
        <taxon>Arcticibacterium</taxon>
    </lineage>
</organism>
<evidence type="ECO:0000256" key="1">
    <source>
        <dbReference type="ARBA" id="ARBA00005445"/>
    </source>
</evidence>
<dbReference type="Pfam" id="PF24346">
    <property type="entry name" value="DUF7507"/>
    <property type="match status" value="3"/>
</dbReference>
<feature type="chain" id="PRO_5016328447" description="DUF7507 domain-containing protein" evidence="3">
    <location>
        <begin position="24"/>
        <end position="1085"/>
    </location>
</feature>
<dbReference type="NCBIfam" id="TIGR01451">
    <property type="entry name" value="B_ant_repeat"/>
    <property type="match status" value="3"/>
</dbReference>
<evidence type="ECO:0000259" key="4">
    <source>
        <dbReference type="Pfam" id="PF24346"/>
    </source>
</evidence>
<dbReference type="InterPro" id="IPR055354">
    <property type="entry name" value="DUF7507"/>
</dbReference>